<comment type="subcellular location">
    <subcellularLocation>
        <location evidence="1">Membrane</location>
        <topology evidence="1">Multi-pass membrane protein</topology>
    </subcellularLocation>
</comment>
<feature type="transmembrane region" description="Helical" evidence="6">
    <location>
        <begin position="318"/>
        <end position="347"/>
    </location>
</feature>
<dbReference type="PANTHER" id="PTHR21716:SF4">
    <property type="entry name" value="TRANSMEMBRANE PROTEIN 245"/>
    <property type="match status" value="1"/>
</dbReference>
<protein>
    <recommendedName>
        <fullName evidence="8">Permease</fullName>
    </recommendedName>
</protein>
<evidence type="ECO:0000256" key="4">
    <source>
        <dbReference type="ARBA" id="ARBA00022989"/>
    </source>
</evidence>
<feature type="transmembrane region" description="Helical" evidence="6">
    <location>
        <begin position="12"/>
        <end position="44"/>
    </location>
</feature>
<feature type="transmembrane region" description="Helical" evidence="6">
    <location>
        <begin position="281"/>
        <end position="298"/>
    </location>
</feature>
<evidence type="ECO:0000256" key="5">
    <source>
        <dbReference type="ARBA" id="ARBA00023136"/>
    </source>
</evidence>
<dbReference type="GO" id="GO:0016020">
    <property type="term" value="C:membrane"/>
    <property type="evidence" value="ECO:0007669"/>
    <property type="project" value="UniProtKB-SubCell"/>
</dbReference>
<dbReference type="Pfam" id="PF01594">
    <property type="entry name" value="AI-2E_transport"/>
    <property type="match status" value="1"/>
</dbReference>
<feature type="transmembrane region" description="Helical" evidence="6">
    <location>
        <begin position="166"/>
        <end position="184"/>
    </location>
</feature>
<gene>
    <name evidence="7" type="ORF">SPIRO4BDMA_80049</name>
</gene>
<evidence type="ECO:0008006" key="8">
    <source>
        <dbReference type="Google" id="ProtNLM"/>
    </source>
</evidence>
<dbReference type="EMBL" id="FWDO01000008">
    <property type="protein sequence ID" value="SLM19942.1"/>
    <property type="molecule type" value="Genomic_DNA"/>
</dbReference>
<evidence type="ECO:0000256" key="3">
    <source>
        <dbReference type="ARBA" id="ARBA00022692"/>
    </source>
</evidence>
<dbReference type="PANTHER" id="PTHR21716">
    <property type="entry name" value="TRANSMEMBRANE PROTEIN"/>
    <property type="match status" value="1"/>
</dbReference>
<sequence>MMKTMNSRKISFLILLLVLFVLVARIIYPFLTVILWSSLLYVFLEPLHKKLKGPEGPHGRRTLRTYLSAILLAVLGVLIVLVPLAFLTVATGKQLADILKSGVHFFEANADKFKIDPQGQIGAALQSFFGDSFDLSNFDLMKELQSFLASAANQILKISTSLIKNVSQFVVTILFIMFTLYYLLMDGKALGDTFVSMMPIDPEHTRLFMRKLRETGRQLVIGYFLVALFQGLMMFIVSLIFGFKNNVLLAVLTAISSFIPMFGTSIVWVPMSISIALQGDIVKAIVFLVCAGIVVSGLDNFIRPMVLGGQLKVHPLLLFFSIVGGLAVFGFNGIILGPLILTIFIAAGELYRALNEEGENAPKKEESAT</sequence>
<feature type="transmembrane region" description="Helical" evidence="6">
    <location>
        <begin position="219"/>
        <end position="241"/>
    </location>
</feature>
<keyword evidence="3 6" id="KW-0812">Transmembrane</keyword>
<dbReference type="InterPro" id="IPR002549">
    <property type="entry name" value="AI-2E-like"/>
</dbReference>
<organism evidence="7">
    <name type="scientific">uncultured spirochete</name>
    <dbReference type="NCBI Taxonomy" id="156406"/>
    <lineage>
        <taxon>Bacteria</taxon>
        <taxon>Pseudomonadati</taxon>
        <taxon>Spirochaetota</taxon>
        <taxon>Spirochaetia</taxon>
        <taxon>Spirochaetales</taxon>
        <taxon>environmental samples</taxon>
    </lineage>
</organism>
<evidence type="ECO:0000313" key="7">
    <source>
        <dbReference type="EMBL" id="SLM19942.1"/>
    </source>
</evidence>
<name>A0A3P3XUF7_9SPIR</name>
<accession>A0A3P3XUF7</accession>
<feature type="transmembrane region" description="Helical" evidence="6">
    <location>
        <begin position="65"/>
        <end position="86"/>
    </location>
</feature>
<proteinExistence type="inferred from homology"/>
<evidence type="ECO:0000256" key="6">
    <source>
        <dbReference type="SAM" id="Phobius"/>
    </source>
</evidence>
<feature type="transmembrane region" description="Helical" evidence="6">
    <location>
        <begin position="247"/>
        <end position="269"/>
    </location>
</feature>
<evidence type="ECO:0000256" key="2">
    <source>
        <dbReference type="ARBA" id="ARBA00009773"/>
    </source>
</evidence>
<evidence type="ECO:0000256" key="1">
    <source>
        <dbReference type="ARBA" id="ARBA00004141"/>
    </source>
</evidence>
<keyword evidence="5 6" id="KW-0472">Membrane</keyword>
<reference evidence="7" key="1">
    <citation type="submission" date="2017-02" db="EMBL/GenBank/DDBJ databases">
        <authorList>
            <person name="Regsiter A."/>
            <person name="William W."/>
        </authorList>
    </citation>
    <scope>NUCLEOTIDE SEQUENCE</scope>
    <source>
        <strain evidence="7">BdmA 4</strain>
    </source>
</reference>
<keyword evidence="4 6" id="KW-1133">Transmembrane helix</keyword>
<dbReference type="AlphaFoldDB" id="A0A3P3XUF7"/>
<comment type="similarity">
    <text evidence="2">Belongs to the autoinducer-2 exporter (AI-2E) (TC 2.A.86) family.</text>
</comment>